<dbReference type="OMA" id="WADIREF"/>
<sequence length="393" mass="44857">MKGRNRRPGSRRSLRQARRAASKSRSIVNNSGLLSSNVTTSSEISHLVENSEQASTAYQNQIAIPGRINRCITSELPFPPHPNLRLDCLGMKLDSEYWQVFHEFSTFLTFKNAIYPGGRRMDLEAADIEGMQWLFSDAPFLHSIRFSTSAMLDITHRRPPSSTTWSYLRRATALLMARLNERDTCLTDSTVYIVSLLALTASLFGDHAATEIHLAGLHQMIHILGGRDFLHCHPMLHFKVSYLDLSLYLSTGWKPRYFAEISWASTFGDSEAVFVTPSDSQSLRGHVESRLAVVFRDLQILTSLINEKFRQHRLLRITELQEHIDSIQVRLLQLEGTVGDSLSESIRLGMLAFLFATFEFPQNKEQLRYLADRFYHSYLRIGTPCTQLSHLMF</sequence>
<dbReference type="PANTHER" id="PTHR37540">
    <property type="entry name" value="TRANSCRIPTION FACTOR (ACR-2), PUTATIVE-RELATED-RELATED"/>
    <property type="match status" value="1"/>
</dbReference>
<feature type="region of interest" description="Disordered" evidence="1">
    <location>
        <begin position="1"/>
        <end position="26"/>
    </location>
</feature>
<protein>
    <recommendedName>
        <fullName evidence="4">Transcription factor domain-containing protein</fullName>
    </recommendedName>
</protein>
<dbReference type="AlphaFoldDB" id="A0A3E2HI05"/>
<feature type="compositionally biased region" description="Basic residues" evidence="1">
    <location>
        <begin position="1"/>
        <end position="22"/>
    </location>
</feature>
<reference evidence="2 3" key="1">
    <citation type="submission" date="2018-05" db="EMBL/GenBank/DDBJ databases">
        <title>Draft genome sequence of Scytalidium lignicola DSM 105466, a ubiquitous saprotrophic fungus.</title>
        <authorList>
            <person name="Buettner E."/>
            <person name="Gebauer A.M."/>
            <person name="Hofrichter M."/>
            <person name="Liers C."/>
            <person name="Kellner H."/>
        </authorList>
    </citation>
    <scope>NUCLEOTIDE SEQUENCE [LARGE SCALE GENOMIC DNA]</scope>
    <source>
        <strain evidence="2 3">DSM 105466</strain>
    </source>
</reference>
<dbReference type="OrthoDB" id="4158087at2759"/>
<name>A0A3E2HI05_SCYLI</name>
<proteinExistence type="predicted"/>
<evidence type="ECO:0008006" key="4">
    <source>
        <dbReference type="Google" id="ProtNLM"/>
    </source>
</evidence>
<dbReference type="STRING" id="5539.A0A3E2HI05"/>
<dbReference type="PANTHER" id="PTHR37540:SF5">
    <property type="entry name" value="TRANSCRIPTION FACTOR DOMAIN-CONTAINING PROTEIN"/>
    <property type="match status" value="1"/>
</dbReference>
<evidence type="ECO:0000313" key="3">
    <source>
        <dbReference type="Proteomes" id="UP000258309"/>
    </source>
</evidence>
<comment type="caution">
    <text evidence="2">The sequence shown here is derived from an EMBL/GenBank/DDBJ whole genome shotgun (WGS) entry which is preliminary data.</text>
</comment>
<dbReference type="Proteomes" id="UP000258309">
    <property type="component" value="Unassembled WGS sequence"/>
</dbReference>
<gene>
    <name evidence="2" type="ORF">B7463_g3368</name>
</gene>
<accession>A0A3E2HI05</accession>
<evidence type="ECO:0000256" key="1">
    <source>
        <dbReference type="SAM" id="MobiDB-lite"/>
    </source>
</evidence>
<evidence type="ECO:0000313" key="2">
    <source>
        <dbReference type="EMBL" id="RFU32945.1"/>
    </source>
</evidence>
<keyword evidence="3" id="KW-1185">Reference proteome</keyword>
<feature type="non-terminal residue" evidence="2">
    <location>
        <position position="1"/>
    </location>
</feature>
<dbReference type="EMBL" id="NCSJ02000044">
    <property type="protein sequence ID" value="RFU32945.1"/>
    <property type="molecule type" value="Genomic_DNA"/>
</dbReference>
<feature type="non-terminal residue" evidence="2">
    <location>
        <position position="393"/>
    </location>
</feature>
<organism evidence="2 3">
    <name type="scientific">Scytalidium lignicola</name>
    <name type="common">Hyphomycete</name>
    <dbReference type="NCBI Taxonomy" id="5539"/>
    <lineage>
        <taxon>Eukaryota</taxon>
        <taxon>Fungi</taxon>
        <taxon>Dikarya</taxon>
        <taxon>Ascomycota</taxon>
        <taxon>Pezizomycotina</taxon>
        <taxon>Leotiomycetes</taxon>
        <taxon>Leotiomycetes incertae sedis</taxon>
        <taxon>Scytalidium</taxon>
    </lineage>
</organism>